<evidence type="ECO:0008006" key="4">
    <source>
        <dbReference type="Google" id="ProtNLM"/>
    </source>
</evidence>
<dbReference type="EMBL" id="BOOJ01000058">
    <property type="protein sequence ID" value="GIH95998.1"/>
    <property type="molecule type" value="Genomic_DNA"/>
</dbReference>
<evidence type="ECO:0000313" key="3">
    <source>
        <dbReference type="Proteomes" id="UP000619788"/>
    </source>
</evidence>
<gene>
    <name evidence="2" type="ORF">Psi01_66280</name>
</gene>
<dbReference type="AlphaFoldDB" id="A0A8J3SUT2"/>
<keyword evidence="3" id="KW-1185">Reference proteome</keyword>
<protein>
    <recommendedName>
        <fullName evidence="4">Lipoprotein</fullName>
    </recommendedName>
</protein>
<evidence type="ECO:0000256" key="1">
    <source>
        <dbReference type="SAM" id="SignalP"/>
    </source>
</evidence>
<dbReference type="Proteomes" id="UP000619788">
    <property type="component" value="Unassembled WGS sequence"/>
</dbReference>
<feature type="signal peptide" evidence="1">
    <location>
        <begin position="1"/>
        <end position="22"/>
    </location>
</feature>
<feature type="chain" id="PRO_5039127461" description="Lipoprotein" evidence="1">
    <location>
        <begin position="23"/>
        <end position="296"/>
    </location>
</feature>
<sequence length="296" mass="31802">MRRMIGLLVPLALTALLSPLSCDDGRTSAAEFRDRARQVADRWHGSAAGRAWRQGLVPLQGWHIEPDWQRMPDWVAVSQTNSVWTLNTELPGDTPPPAVLRWPDGATMTVALITAPAAYAELTEPEFAEEECPAVGCRPLRVTGVELGRARMATSRGTLQIPAWHFTVAGVPAHFSVPAVDPAAVTARPVAEDDRIEQVTSFEALTGDPRRVRLHYGHGRCDAIHGARVHETADVVVVGVDTEFTGETCPAILVLDEITVTLDAPVGARTVLDAQSGLPVLPTALAPADHAFPPPP</sequence>
<evidence type="ECO:0000313" key="2">
    <source>
        <dbReference type="EMBL" id="GIH95998.1"/>
    </source>
</evidence>
<proteinExistence type="predicted"/>
<comment type="caution">
    <text evidence="2">The sequence shown here is derived from an EMBL/GenBank/DDBJ whole genome shotgun (WGS) entry which is preliminary data.</text>
</comment>
<keyword evidence="1" id="KW-0732">Signal</keyword>
<dbReference type="RefSeq" id="WP_204068066.1">
    <property type="nucleotide sequence ID" value="NZ_BOOJ01000058.1"/>
</dbReference>
<organism evidence="2 3">
    <name type="scientific">Planobispora siamensis</name>
    <dbReference type="NCBI Taxonomy" id="936338"/>
    <lineage>
        <taxon>Bacteria</taxon>
        <taxon>Bacillati</taxon>
        <taxon>Actinomycetota</taxon>
        <taxon>Actinomycetes</taxon>
        <taxon>Streptosporangiales</taxon>
        <taxon>Streptosporangiaceae</taxon>
        <taxon>Planobispora</taxon>
    </lineage>
</organism>
<accession>A0A8J3SUT2</accession>
<reference evidence="2 3" key="1">
    <citation type="submission" date="2021-01" db="EMBL/GenBank/DDBJ databases">
        <title>Whole genome shotgun sequence of Planobispora siamensis NBRC 107568.</title>
        <authorList>
            <person name="Komaki H."/>
            <person name="Tamura T."/>
        </authorList>
    </citation>
    <scope>NUCLEOTIDE SEQUENCE [LARGE SCALE GENOMIC DNA]</scope>
    <source>
        <strain evidence="2 3">NBRC 107568</strain>
    </source>
</reference>
<name>A0A8J3SUT2_9ACTN</name>